<dbReference type="FunFam" id="3.40.50.1010:FF:000001">
    <property type="entry name" value="DNA polymerase I"/>
    <property type="match status" value="1"/>
</dbReference>
<evidence type="ECO:0000313" key="20">
    <source>
        <dbReference type="Proteomes" id="UP000461585"/>
    </source>
</evidence>
<proteinExistence type="inferred from homology"/>
<dbReference type="InterPro" id="IPR019760">
    <property type="entry name" value="DNA-dir_DNA_pol_A_CS"/>
</dbReference>
<dbReference type="GO" id="GO:0003677">
    <property type="term" value="F:DNA binding"/>
    <property type="evidence" value="ECO:0007669"/>
    <property type="project" value="UniProtKB-UniRule"/>
</dbReference>
<name>A0A7X5HXX1_9FIRM</name>
<dbReference type="Gene3D" id="1.10.150.20">
    <property type="entry name" value="5' to 3' exonuclease, C-terminal subdomain"/>
    <property type="match status" value="2"/>
</dbReference>
<keyword evidence="7" id="KW-0540">Nuclease</keyword>
<dbReference type="InterPro" id="IPR020045">
    <property type="entry name" value="DNA_polI_H3TH"/>
</dbReference>
<dbReference type="InterPro" id="IPR036397">
    <property type="entry name" value="RNaseH_sf"/>
</dbReference>
<dbReference type="InterPro" id="IPR002298">
    <property type="entry name" value="DNA_polymerase_A"/>
</dbReference>
<evidence type="ECO:0000256" key="6">
    <source>
        <dbReference type="ARBA" id="ARBA00022705"/>
    </source>
</evidence>
<comment type="subunit">
    <text evidence="16">Single-chain monomer with multiple functions.</text>
</comment>
<feature type="domain" description="5'-3' exonuclease" evidence="17">
    <location>
        <begin position="2"/>
        <end position="262"/>
    </location>
</feature>
<dbReference type="CDD" id="cd08637">
    <property type="entry name" value="DNA_pol_A_pol_I_C"/>
    <property type="match status" value="1"/>
</dbReference>
<dbReference type="RefSeq" id="WP_162371352.1">
    <property type="nucleotide sequence ID" value="NZ_JAAEEH010000049.1"/>
</dbReference>
<evidence type="ECO:0000256" key="14">
    <source>
        <dbReference type="ARBA" id="ARBA00049244"/>
    </source>
</evidence>
<dbReference type="InterPro" id="IPR036279">
    <property type="entry name" value="5-3_exonuclease_C_sf"/>
</dbReference>
<reference evidence="19 20" key="1">
    <citation type="submission" date="2020-01" db="EMBL/GenBank/DDBJ databases">
        <title>Anaeroalcalibacter tamaniensis gen. nov., sp. nov., moderately halophilic strictly anaerobic fermenter bacterium from mud volcano of Taman peninsula.</title>
        <authorList>
            <person name="Frolova A."/>
            <person name="Merkel A.Y."/>
            <person name="Slobodkin A.I."/>
        </authorList>
    </citation>
    <scope>NUCLEOTIDE SEQUENCE [LARGE SCALE GENOMIC DNA]</scope>
    <source>
        <strain evidence="19 20">F-3ap</strain>
    </source>
</reference>
<keyword evidence="4 16" id="KW-0808">Transferase</keyword>
<evidence type="ECO:0000256" key="7">
    <source>
        <dbReference type="ARBA" id="ARBA00022722"/>
    </source>
</evidence>
<dbReference type="Proteomes" id="UP000461585">
    <property type="component" value="Unassembled WGS sequence"/>
</dbReference>
<evidence type="ECO:0000256" key="13">
    <source>
        <dbReference type="ARBA" id="ARBA00023204"/>
    </source>
</evidence>
<dbReference type="InterPro" id="IPR020046">
    <property type="entry name" value="5-3_exonucl_a-hlix_arch_N"/>
</dbReference>
<dbReference type="InterPro" id="IPR018320">
    <property type="entry name" value="DNA_polymerase_1"/>
</dbReference>
<dbReference type="InterPro" id="IPR001098">
    <property type="entry name" value="DNA-dir_DNA_pol_A_palm_dom"/>
</dbReference>
<dbReference type="SMART" id="SM00482">
    <property type="entry name" value="POLAc"/>
    <property type="match status" value="1"/>
</dbReference>
<dbReference type="EMBL" id="JAAEEH010000049">
    <property type="protein sequence ID" value="NDL68631.1"/>
    <property type="molecule type" value="Genomic_DNA"/>
</dbReference>
<dbReference type="FunFam" id="1.10.150.20:FF:000003">
    <property type="entry name" value="DNA polymerase I"/>
    <property type="match status" value="1"/>
</dbReference>
<gene>
    <name evidence="16 19" type="primary">polA</name>
    <name evidence="19" type="ORF">GXN74_12870</name>
</gene>
<dbReference type="SUPFAM" id="SSF56672">
    <property type="entry name" value="DNA/RNA polymerases"/>
    <property type="match status" value="1"/>
</dbReference>
<evidence type="ECO:0000256" key="15">
    <source>
        <dbReference type="NCBIfam" id="TIGR00593"/>
    </source>
</evidence>
<dbReference type="InterPro" id="IPR012337">
    <property type="entry name" value="RNaseH-like_sf"/>
</dbReference>
<dbReference type="SUPFAM" id="SSF53098">
    <property type="entry name" value="Ribonuclease H-like"/>
    <property type="match status" value="1"/>
</dbReference>
<dbReference type="PRINTS" id="PR00868">
    <property type="entry name" value="DNAPOLI"/>
</dbReference>
<dbReference type="Pfam" id="PF00476">
    <property type="entry name" value="DNA_pol_A"/>
    <property type="match status" value="1"/>
</dbReference>
<keyword evidence="13 16" id="KW-0234">DNA repair</keyword>
<keyword evidence="12 16" id="KW-0238">DNA-binding</keyword>
<keyword evidence="10 16" id="KW-0269">Exonuclease</keyword>
<dbReference type="CDD" id="cd09898">
    <property type="entry name" value="H3TH_53EXO"/>
    <property type="match status" value="1"/>
</dbReference>
<evidence type="ECO:0000256" key="8">
    <source>
        <dbReference type="ARBA" id="ARBA00022763"/>
    </source>
</evidence>
<keyword evidence="20" id="KW-1185">Reference proteome</keyword>
<feature type="domain" description="DNA-directed DNA polymerase family A palm" evidence="18">
    <location>
        <begin position="639"/>
        <end position="845"/>
    </location>
</feature>
<dbReference type="NCBIfam" id="TIGR00593">
    <property type="entry name" value="pola"/>
    <property type="match status" value="1"/>
</dbReference>
<dbReference type="SMART" id="SM00475">
    <property type="entry name" value="53EXOc"/>
    <property type="match status" value="1"/>
</dbReference>
<dbReference type="SUPFAM" id="SSF47807">
    <property type="entry name" value="5' to 3' exonuclease, C-terminal subdomain"/>
    <property type="match status" value="1"/>
</dbReference>
<evidence type="ECO:0000259" key="18">
    <source>
        <dbReference type="SMART" id="SM00482"/>
    </source>
</evidence>
<evidence type="ECO:0000256" key="5">
    <source>
        <dbReference type="ARBA" id="ARBA00022695"/>
    </source>
</evidence>
<dbReference type="GO" id="GO:0003887">
    <property type="term" value="F:DNA-directed DNA polymerase activity"/>
    <property type="evidence" value="ECO:0007669"/>
    <property type="project" value="UniProtKB-UniRule"/>
</dbReference>
<dbReference type="PANTHER" id="PTHR10133:SF27">
    <property type="entry name" value="DNA POLYMERASE NU"/>
    <property type="match status" value="1"/>
</dbReference>
<dbReference type="Gene3D" id="3.30.70.370">
    <property type="match status" value="1"/>
</dbReference>
<dbReference type="Gene3D" id="3.30.420.10">
    <property type="entry name" value="Ribonuclease H-like superfamily/Ribonuclease H"/>
    <property type="match status" value="1"/>
</dbReference>
<dbReference type="Pfam" id="PF02739">
    <property type="entry name" value="5_3_exonuc_N"/>
    <property type="match status" value="1"/>
</dbReference>
<dbReference type="GO" id="GO:0006302">
    <property type="term" value="P:double-strand break repair"/>
    <property type="evidence" value="ECO:0007669"/>
    <property type="project" value="TreeGrafter"/>
</dbReference>
<dbReference type="FunFam" id="1.10.150.20:FF:000002">
    <property type="entry name" value="DNA polymerase I"/>
    <property type="match status" value="1"/>
</dbReference>
<dbReference type="GO" id="GO:0006261">
    <property type="term" value="P:DNA-templated DNA replication"/>
    <property type="evidence" value="ECO:0007669"/>
    <property type="project" value="UniProtKB-UniRule"/>
</dbReference>
<dbReference type="InterPro" id="IPR002421">
    <property type="entry name" value="5-3_exonuclease"/>
</dbReference>
<evidence type="ECO:0000256" key="1">
    <source>
        <dbReference type="ARBA" id="ARBA00007705"/>
    </source>
</evidence>
<evidence type="ECO:0000256" key="10">
    <source>
        <dbReference type="ARBA" id="ARBA00022839"/>
    </source>
</evidence>
<dbReference type="PROSITE" id="PS00447">
    <property type="entry name" value="DNA_POLYMERASE_A"/>
    <property type="match status" value="1"/>
</dbReference>
<sequence>MDKLLLIDGNSIMNRAFYGLPLLTNAEGRYTNAVYGFLNILLKTMEEEAATHLVVSFDLKGPTFRHELFADYKGTRKGMPEELREQMPLVKEVLGAMDVSICEQEGLEADDLIGSLAESFYSQGMEVTILTGDRDLLQLAKDRVKVSIPKTKAGGTTLEHYRWEDVVEKIGVTPPEYVEVKGLMGDPSDNIPGIPGVGEKTAVKVIRQWHSIENAYAHLEELPKRFANLLQEHYEQAVLSKRLAAIVVDHDPGIALGDCKLDTLFTPEAHKWFSRLEFKSLMDRFPVQEGNRMQEGAFLSSRRLTVCESLDAMDLEGAGSPLHYHWIREPEEDYFLWCGDGDAVRLLAVRNPEREAFHAKLRGLLCNQAVEKRTVELKEQLHRLDLELDAGNKSVLDLGLAFYIIDPNRSGYSIAEMAQTFLQKAHGTEEGLLGKGKSRIAYGDLPAEDRAAHLANSLEVLMDISPLLLKKLEEVEGLTLYYDMELPLVSVLKSMETQGIQVDAEVLQAYSAHLAVMIGEVESEIHALAGGPFNINSPKQLGTVLFENLGLPTAKRTKTGYSTAIEVLEKLRPVHPIAGKIITYRQLAKLKSTYADGLFPYIREDGRIHSTFNQQIAATGRISSTEPNLQNIPIRMEIGREIRKAFIPAPGHVFVDADYSQIELRLLAHLSKDPNFILAFREGLDIHSMTASQVFHVPFEEVDKDLRRKAKAVNFGIVYGISDFGLSQDLDIGVYEAKKYIESYFNQYPHVKSFLDRAVEEAKENGFVTTMYGRRRPIPELASSNHIQRSFGERIAMNAPIQGSAADIIKIAMIHVHDRLKKEGFRARLLLQVHDELLVEAPVEEKEAVQALLVREMEHAAALEVPLTVDVQTAANWYDSK</sequence>
<keyword evidence="5 16" id="KW-0548">Nucleotidyltransferase</keyword>
<keyword evidence="6 16" id="KW-0235">DNA replication</keyword>
<dbReference type="Pfam" id="PF01367">
    <property type="entry name" value="5_3_exonuc"/>
    <property type="match status" value="1"/>
</dbReference>
<evidence type="ECO:0000259" key="17">
    <source>
        <dbReference type="SMART" id="SM00475"/>
    </source>
</evidence>
<evidence type="ECO:0000256" key="4">
    <source>
        <dbReference type="ARBA" id="ARBA00022679"/>
    </source>
</evidence>
<dbReference type="GO" id="GO:0008409">
    <property type="term" value="F:5'-3' exonuclease activity"/>
    <property type="evidence" value="ECO:0007669"/>
    <property type="project" value="UniProtKB-UniRule"/>
</dbReference>
<evidence type="ECO:0000256" key="11">
    <source>
        <dbReference type="ARBA" id="ARBA00022932"/>
    </source>
</evidence>
<evidence type="ECO:0000256" key="2">
    <source>
        <dbReference type="ARBA" id="ARBA00012417"/>
    </source>
</evidence>
<comment type="similarity">
    <text evidence="1 16">Belongs to the DNA polymerase type-A family.</text>
</comment>
<dbReference type="Gene3D" id="1.20.1060.10">
    <property type="entry name" value="Taq DNA Polymerase, Chain T, domain 4"/>
    <property type="match status" value="1"/>
</dbReference>
<dbReference type="Gene3D" id="3.40.50.1010">
    <property type="entry name" value="5'-nuclease"/>
    <property type="match status" value="1"/>
</dbReference>
<dbReference type="InterPro" id="IPR043502">
    <property type="entry name" value="DNA/RNA_pol_sf"/>
</dbReference>
<dbReference type="EC" id="2.7.7.7" evidence="2 15"/>
<dbReference type="PANTHER" id="PTHR10133">
    <property type="entry name" value="DNA POLYMERASE I"/>
    <property type="match status" value="1"/>
</dbReference>
<keyword evidence="8 16" id="KW-0227">DNA damage</keyword>
<evidence type="ECO:0000256" key="9">
    <source>
        <dbReference type="ARBA" id="ARBA00022801"/>
    </source>
</evidence>
<dbReference type="AlphaFoldDB" id="A0A7X5HXX1"/>
<dbReference type="FunFam" id="1.20.1060.10:FF:000001">
    <property type="entry name" value="DNA polymerase I"/>
    <property type="match status" value="1"/>
</dbReference>
<organism evidence="19 20">
    <name type="scientific">Anaerotalea alkaliphila</name>
    <dbReference type="NCBI Taxonomy" id="2662126"/>
    <lineage>
        <taxon>Bacteria</taxon>
        <taxon>Bacillati</taxon>
        <taxon>Bacillota</taxon>
        <taxon>Clostridia</taxon>
        <taxon>Eubacteriales</taxon>
        <taxon>Anaerotalea</taxon>
    </lineage>
</organism>
<dbReference type="CDD" id="cd09859">
    <property type="entry name" value="PIN_53EXO"/>
    <property type="match status" value="1"/>
</dbReference>
<dbReference type="NCBIfam" id="NF004397">
    <property type="entry name" value="PRK05755.1"/>
    <property type="match status" value="1"/>
</dbReference>
<dbReference type="SMART" id="SM00279">
    <property type="entry name" value="HhH2"/>
    <property type="match status" value="1"/>
</dbReference>
<comment type="function">
    <text evidence="16">In addition to polymerase activity, this DNA polymerase exhibits 5'-3' exonuclease activity.</text>
</comment>
<dbReference type="SUPFAM" id="SSF88723">
    <property type="entry name" value="PIN domain-like"/>
    <property type="match status" value="1"/>
</dbReference>
<protein>
    <recommendedName>
        <fullName evidence="3 15">DNA polymerase I</fullName>
        <ecNumber evidence="2 15">2.7.7.7</ecNumber>
    </recommendedName>
</protein>
<comment type="catalytic activity">
    <reaction evidence="14 16">
        <text>DNA(n) + a 2'-deoxyribonucleoside 5'-triphosphate = DNA(n+1) + diphosphate</text>
        <dbReference type="Rhea" id="RHEA:22508"/>
        <dbReference type="Rhea" id="RHEA-COMP:17339"/>
        <dbReference type="Rhea" id="RHEA-COMP:17340"/>
        <dbReference type="ChEBI" id="CHEBI:33019"/>
        <dbReference type="ChEBI" id="CHEBI:61560"/>
        <dbReference type="ChEBI" id="CHEBI:173112"/>
        <dbReference type="EC" id="2.7.7.7"/>
    </reaction>
</comment>
<evidence type="ECO:0000313" key="19">
    <source>
        <dbReference type="EMBL" id="NDL68631.1"/>
    </source>
</evidence>
<keyword evidence="11 16" id="KW-0239">DNA-directed DNA polymerase</keyword>
<evidence type="ECO:0000256" key="12">
    <source>
        <dbReference type="ARBA" id="ARBA00023125"/>
    </source>
</evidence>
<keyword evidence="9 16" id="KW-0378">Hydrolase</keyword>
<dbReference type="InterPro" id="IPR008918">
    <property type="entry name" value="HhH2"/>
</dbReference>
<evidence type="ECO:0000256" key="16">
    <source>
        <dbReference type="RuleBase" id="RU004460"/>
    </source>
</evidence>
<evidence type="ECO:0000256" key="3">
    <source>
        <dbReference type="ARBA" id="ARBA00020311"/>
    </source>
</evidence>
<accession>A0A7X5HXX1</accession>
<comment type="caution">
    <text evidence="19">The sequence shown here is derived from an EMBL/GenBank/DDBJ whole genome shotgun (WGS) entry which is preliminary data.</text>
</comment>
<dbReference type="InterPro" id="IPR029060">
    <property type="entry name" value="PIN-like_dom_sf"/>
</dbReference>
<dbReference type="CDD" id="cd06140">
    <property type="entry name" value="DNA_polA_I_Bacillus_like_exo"/>
    <property type="match status" value="1"/>
</dbReference>